<feature type="binding site" evidence="1">
    <location>
        <position position="22"/>
    </location>
    <ligand>
        <name>Zn(2+)</name>
        <dbReference type="ChEBI" id="CHEBI:29105"/>
        <note>catalytic</note>
    </ligand>
</feature>
<keyword evidence="1 2" id="KW-0479">Metal-binding</keyword>
<keyword evidence="1 2" id="KW-0378">Hydrolase</keyword>
<dbReference type="AlphaFoldDB" id="A0A2G9TMY0"/>
<evidence type="ECO:0000256" key="2">
    <source>
        <dbReference type="RuleBase" id="RU361183"/>
    </source>
</evidence>
<dbReference type="PANTHER" id="PTHR10127:SF831">
    <property type="entry name" value="ZINC METALLOPROTEINASE NAS-37"/>
    <property type="match status" value="1"/>
</dbReference>
<protein>
    <recommendedName>
        <fullName evidence="2">Metalloendopeptidase</fullName>
        <ecNumber evidence="2">3.4.24.-</ecNumber>
    </recommendedName>
</protein>
<evidence type="ECO:0000313" key="4">
    <source>
        <dbReference type="EMBL" id="PIO59349.1"/>
    </source>
</evidence>
<feature type="binding site" evidence="1">
    <location>
        <position position="26"/>
    </location>
    <ligand>
        <name>Zn(2+)</name>
        <dbReference type="ChEBI" id="CHEBI:29105"/>
        <note>catalytic</note>
    </ligand>
</feature>
<reference evidence="4 5" key="1">
    <citation type="submission" date="2015-09" db="EMBL/GenBank/DDBJ databases">
        <title>Draft genome of the parasitic nematode Teladorsagia circumcincta isolate WARC Sus (inbred).</title>
        <authorList>
            <person name="Mitreva M."/>
        </authorList>
    </citation>
    <scope>NUCLEOTIDE SEQUENCE [LARGE SCALE GENOMIC DNA]</scope>
    <source>
        <strain evidence="4 5">S</strain>
    </source>
</reference>
<dbReference type="PROSITE" id="PS51864">
    <property type="entry name" value="ASTACIN"/>
    <property type="match status" value="1"/>
</dbReference>
<evidence type="ECO:0000256" key="1">
    <source>
        <dbReference type="PROSITE-ProRule" id="PRU01211"/>
    </source>
</evidence>
<keyword evidence="1 2" id="KW-0482">Metalloprotease</keyword>
<dbReference type="Proteomes" id="UP000230423">
    <property type="component" value="Unassembled WGS sequence"/>
</dbReference>
<dbReference type="PANTHER" id="PTHR10127">
    <property type="entry name" value="DISCOIDIN, CUB, EGF, LAMININ , AND ZINC METALLOPROTEASE DOMAIN CONTAINING"/>
    <property type="match status" value="1"/>
</dbReference>
<evidence type="ECO:0000313" key="5">
    <source>
        <dbReference type="Proteomes" id="UP000230423"/>
    </source>
</evidence>
<dbReference type="InterPro" id="IPR024079">
    <property type="entry name" value="MetalloPept_cat_dom_sf"/>
</dbReference>
<name>A0A2G9TMY0_TELCI</name>
<dbReference type="GO" id="GO:0008270">
    <property type="term" value="F:zinc ion binding"/>
    <property type="evidence" value="ECO:0007669"/>
    <property type="project" value="UniProtKB-UniRule"/>
</dbReference>
<dbReference type="GO" id="GO:0004222">
    <property type="term" value="F:metalloendopeptidase activity"/>
    <property type="evidence" value="ECO:0007669"/>
    <property type="project" value="UniProtKB-UniRule"/>
</dbReference>
<feature type="active site" evidence="1">
    <location>
        <position position="23"/>
    </location>
</feature>
<keyword evidence="5" id="KW-1185">Reference proteome</keyword>
<dbReference type="OrthoDB" id="5862166at2759"/>
<dbReference type="Pfam" id="PF01400">
    <property type="entry name" value="Astacin"/>
    <property type="match status" value="1"/>
</dbReference>
<sequence length="84" mass="9361">MIGGVQQMSLGNGCDQVGLTAHEFMHALGSWHTHMRSDRDDHVIVDLTYVAENMKGNFGKVDAAESTHYEPYEYGSIMHYASTL</sequence>
<proteinExistence type="predicted"/>
<gene>
    <name evidence="4" type="ORF">TELCIR_19190</name>
</gene>
<dbReference type="EMBL" id="KZ358067">
    <property type="protein sequence ID" value="PIO59349.1"/>
    <property type="molecule type" value="Genomic_DNA"/>
</dbReference>
<evidence type="ECO:0000259" key="3">
    <source>
        <dbReference type="PROSITE" id="PS51864"/>
    </source>
</evidence>
<accession>A0A2G9TMY0</accession>
<dbReference type="Gene3D" id="3.40.390.10">
    <property type="entry name" value="Collagenase (Catalytic Domain)"/>
    <property type="match status" value="1"/>
</dbReference>
<keyword evidence="1 2" id="KW-0645">Protease</keyword>
<dbReference type="GO" id="GO:0006508">
    <property type="term" value="P:proteolysis"/>
    <property type="evidence" value="ECO:0007669"/>
    <property type="project" value="UniProtKB-KW"/>
</dbReference>
<feature type="binding site" evidence="1">
    <location>
        <position position="32"/>
    </location>
    <ligand>
        <name>Zn(2+)</name>
        <dbReference type="ChEBI" id="CHEBI:29105"/>
        <note>catalytic</note>
    </ligand>
</feature>
<comment type="caution">
    <text evidence="1">Lacks conserved residue(s) required for the propagation of feature annotation.</text>
</comment>
<dbReference type="EC" id="3.4.24.-" evidence="2"/>
<comment type="cofactor">
    <cofactor evidence="1 2">
        <name>Zn(2+)</name>
        <dbReference type="ChEBI" id="CHEBI:29105"/>
    </cofactor>
    <text evidence="1 2">Binds 1 zinc ion per subunit.</text>
</comment>
<keyword evidence="1 2" id="KW-0862">Zinc</keyword>
<feature type="domain" description="Peptidase M12A" evidence="3">
    <location>
        <begin position="1"/>
        <end position="84"/>
    </location>
</feature>
<dbReference type="InterPro" id="IPR001506">
    <property type="entry name" value="Peptidase_M12A"/>
</dbReference>
<dbReference type="SUPFAM" id="SSF55486">
    <property type="entry name" value="Metalloproteases ('zincins'), catalytic domain"/>
    <property type="match status" value="1"/>
</dbReference>
<dbReference type="PRINTS" id="PR00480">
    <property type="entry name" value="ASTACIN"/>
</dbReference>
<organism evidence="4 5">
    <name type="scientific">Teladorsagia circumcincta</name>
    <name type="common">Brown stomach worm</name>
    <name type="synonym">Ostertagia circumcincta</name>
    <dbReference type="NCBI Taxonomy" id="45464"/>
    <lineage>
        <taxon>Eukaryota</taxon>
        <taxon>Metazoa</taxon>
        <taxon>Ecdysozoa</taxon>
        <taxon>Nematoda</taxon>
        <taxon>Chromadorea</taxon>
        <taxon>Rhabditida</taxon>
        <taxon>Rhabditina</taxon>
        <taxon>Rhabditomorpha</taxon>
        <taxon>Strongyloidea</taxon>
        <taxon>Trichostrongylidae</taxon>
        <taxon>Teladorsagia</taxon>
    </lineage>
</organism>